<reference evidence="1" key="1">
    <citation type="submission" date="2022-03" db="EMBL/GenBank/DDBJ databases">
        <authorList>
            <person name="Alioto T."/>
            <person name="Alioto T."/>
            <person name="Gomez Garrido J."/>
        </authorList>
    </citation>
    <scope>NUCLEOTIDE SEQUENCE</scope>
</reference>
<dbReference type="Gene3D" id="1.20.5.340">
    <property type="match status" value="1"/>
</dbReference>
<accession>A0AAD1SL97</accession>
<proteinExistence type="predicted"/>
<name>A0AAD1SL97_PELCU</name>
<dbReference type="AlphaFoldDB" id="A0AAD1SL97"/>
<dbReference type="EMBL" id="OW240917">
    <property type="protein sequence ID" value="CAH2301399.1"/>
    <property type="molecule type" value="Genomic_DNA"/>
</dbReference>
<dbReference type="Proteomes" id="UP001295444">
    <property type="component" value="Chromosome 06"/>
</dbReference>
<protein>
    <submittedName>
        <fullName evidence="1">Uncharacterized protein</fullName>
    </submittedName>
</protein>
<evidence type="ECO:0000313" key="2">
    <source>
        <dbReference type="Proteomes" id="UP001295444"/>
    </source>
</evidence>
<sequence length="146" mass="15570">MALDGELQVMLPNLLTKADSEALSDRLGRVFREEIAQLWADLASMEARLTTNESDSKALRTDIDAVQQTVAGCESSLAHLTTCVASCCNMSPQTEPPGHGGEGEVPNRKHTRASTFDFCPYVGWPTATKAGSSQGTPCAAPTTSQR</sequence>
<gene>
    <name evidence="1" type="ORF">PECUL_23A047823</name>
</gene>
<keyword evidence="2" id="KW-1185">Reference proteome</keyword>
<evidence type="ECO:0000313" key="1">
    <source>
        <dbReference type="EMBL" id="CAH2301399.1"/>
    </source>
</evidence>
<organism evidence="1 2">
    <name type="scientific">Pelobates cultripes</name>
    <name type="common">Western spadefoot toad</name>
    <dbReference type="NCBI Taxonomy" id="61616"/>
    <lineage>
        <taxon>Eukaryota</taxon>
        <taxon>Metazoa</taxon>
        <taxon>Chordata</taxon>
        <taxon>Craniata</taxon>
        <taxon>Vertebrata</taxon>
        <taxon>Euteleostomi</taxon>
        <taxon>Amphibia</taxon>
        <taxon>Batrachia</taxon>
        <taxon>Anura</taxon>
        <taxon>Pelobatoidea</taxon>
        <taxon>Pelobatidae</taxon>
        <taxon>Pelobates</taxon>
    </lineage>
</organism>